<dbReference type="AlphaFoldDB" id="A0A5B0PJG9"/>
<feature type="compositionally biased region" description="Low complexity" evidence="1">
    <location>
        <begin position="1"/>
        <end position="13"/>
    </location>
</feature>
<comment type="caution">
    <text evidence="3">The sequence shown here is derived from an EMBL/GenBank/DDBJ whole genome shotgun (WGS) entry which is preliminary data.</text>
</comment>
<dbReference type="EMBL" id="VSWC01000001">
    <property type="protein sequence ID" value="KAA1118698.1"/>
    <property type="molecule type" value="Genomic_DNA"/>
</dbReference>
<gene>
    <name evidence="2" type="ORF">PGT21_000416</name>
    <name evidence="4" type="ORF">PGT21_002452</name>
    <name evidence="3" type="ORF">PGT21_030321</name>
</gene>
<feature type="region of interest" description="Disordered" evidence="1">
    <location>
        <begin position="1"/>
        <end position="24"/>
    </location>
</feature>
<sequence>MSSIPSGPASPGAFEAVKGGDSTESSLGLLPFKLVGAAAKMDSEMIKQYLPPGFLKEIYKIAEDRAKNGKDWKSKEDGEEKGIIVDKDGHIVDGPFPLAIHKGAESVAGTNEGNPTNKQCAASSVAARADAGPCTEDELEGAAFKLVGEAAELDSGVIKQYLSPELLKEIYKIAEERAKNGVDWENEEDGEGKMIIIDKDGHIVDGPFPLTIYEGCTDLESVEASSEGNPTQEHCSQGDVEPLTEDELETALAFLLADGCYFCTSHFHQRQLIQRLQHYGYDQIQMELSASH</sequence>
<accession>A0A5B0PJG9</accession>
<dbReference type="Proteomes" id="UP000324748">
    <property type="component" value="Unassembled WGS sequence"/>
</dbReference>
<evidence type="ECO:0000313" key="3">
    <source>
        <dbReference type="EMBL" id="KAA1101795.1"/>
    </source>
</evidence>
<evidence type="ECO:0000256" key="1">
    <source>
        <dbReference type="SAM" id="MobiDB-lite"/>
    </source>
</evidence>
<reference evidence="3 5" key="1">
    <citation type="submission" date="2019-05" db="EMBL/GenBank/DDBJ databases">
        <title>Emergence of the Ug99 lineage of the wheat stem rust pathogen through somatic hybridization.</title>
        <authorList>
            <person name="Li F."/>
            <person name="Upadhyaya N.M."/>
            <person name="Sperschneider J."/>
            <person name="Matny O."/>
            <person name="Nguyen-Phuc H."/>
            <person name="Mago R."/>
            <person name="Raley C."/>
            <person name="Miller M.E."/>
            <person name="Silverstein K.A.T."/>
            <person name="Henningsen E."/>
            <person name="Hirsch C.D."/>
            <person name="Visser B."/>
            <person name="Pretorius Z.A."/>
            <person name="Steffenson B.J."/>
            <person name="Schwessinger B."/>
            <person name="Dodds P.N."/>
            <person name="Figueroa M."/>
        </authorList>
    </citation>
    <scope>NUCLEOTIDE SEQUENCE [LARGE SCALE GENOMIC DNA]</scope>
    <source>
        <strain evidence="3">21-0</strain>
    </source>
</reference>
<dbReference type="EMBL" id="VSWC01000053">
    <property type="protein sequence ID" value="KAA1101795.1"/>
    <property type="molecule type" value="Genomic_DNA"/>
</dbReference>
<feature type="compositionally biased region" description="Polar residues" evidence="1">
    <location>
        <begin position="223"/>
        <end position="235"/>
    </location>
</feature>
<evidence type="ECO:0000313" key="5">
    <source>
        <dbReference type="Proteomes" id="UP000324748"/>
    </source>
</evidence>
<name>A0A5B0PJG9_PUCGR</name>
<dbReference type="OrthoDB" id="2508637at2759"/>
<proteinExistence type="predicted"/>
<keyword evidence="5" id="KW-1185">Reference proteome</keyword>
<organism evidence="3 5">
    <name type="scientific">Puccinia graminis f. sp. tritici</name>
    <dbReference type="NCBI Taxonomy" id="56615"/>
    <lineage>
        <taxon>Eukaryota</taxon>
        <taxon>Fungi</taxon>
        <taxon>Dikarya</taxon>
        <taxon>Basidiomycota</taxon>
        <taxon>Pucciniomycotina</taxon>
        <taxon>Pucciniomycetes</taxon>
        <taxon>Pucciniales</taxon>
        <taxon>Pucciniaceae</taxon>
        <taxon>Puccinia</taxon>
    </lineage>
</organism>
<evidence type="ECO:0000313" key="4">
    <source>
        <dbReference type="EMBL" id="KAA1118698.1"/>
    </source>
</evidence>
<dbReference type="EMBL" id="VSWC01000116">
    <property type="protein sequence ID" value="KAA1084894.1"/>
    <property type="molecule type" value="Genomic_DNA"/>
</dbReference>
<evidence type="ECO:0000313" key="2">
    <source>
        <dbReference type="EMBL" id="KAA1084894.1"/>
    </source>
</evidence>
<feature type="region of interest" description="Disordered" evidence="1">
    <location>
        <begin position="222"/>
        <end position="242"/>
    </location>
</feature>
<protein>
    <submittedName>
        <fullName evidence="3">Uncharacterized protein</fullName>
    </submittedName>
</protein>